<dbReference type="AlphaFoldDB" id="A0A9D0ZPC0"/>
<name>A0A9D0ZPC0_9FIRM</name>
<reference evidence="6" key="1">
    <citation type="submission" date="2020-10" db="EMBL/GenBank/DDBJ databases">
        <authorList>
            <person name="Gilroy R."/>
        </authorList>
    </citation>
    <scope>NUCLEOTIDE SEQUENCE</scope>
    <source>
        <strain evidence="6">ChiSjej6B24-2974</strain>
    </source>
</reference>
<evidence type="ECO:0000256" key="1">
    <source>
        <dbReference type="ARBA" id="ARBA00022485"/>
    </source>
</evidence>
<evidence type="ECO:0000256" key="4">
    <source>
        <dbReference type="ARBA" id="ARBA00023014"/>
    </source>
</evidence>
<keyword evidence="2" id="KW-0479">Metal-binding</keyword>
<proteinExistence type="predicted"/>
<dbReference type="Proteomes" id="UP000824260">
    <property type="component" value="Unassembled WGS sequence"/>
</dbReference>
<protein>
    <submittedName>
        <fullName evidence="6">4Fe-4S binding protein</fullName>
    </submittedName>
</protein>
<dbReference type="GO" id="GO:0046872">
    <property type="term" value="F:metal ion binding"/>
    <property type="evidence" value="ECO:0007669"/>
    <property type="project" value="UniProtKB-KW"/>
</dbReference>
<dbReference type="EMBL" id="DVFZ01000123">
    <property type="protein sequence ID" value="HIQ84088.1"/>
    <property type="molecule type" value="Genomic_DNA"/>
</dbReference>
<dbReference type="InterPro" id="IPR017900">
    <property type="entry name" value="4Fe4S_Fe_S_CS"/>
</dbReference>
<comment type="caution">
    <text evidence="6">The sequence shown here is derived from an EMBL/GenBank/DDBJ whole genome shotgun (WGS) entry which is preliminary data.</text>
</comment>
<gene>
    <name evidence="6" type="ORF">IAA52_13440</name>
</gene>
<dbReference type="SUPFAM" id="SSF54862">
    <property type="entry name" value="4Fe-4S ferredoxins"/>
    <property type="match status" value="1"/>
</dbReference>
<keyword evidence="4" id="KW-0411">Iron-sulfur</keyword>
<dbReference type="InterPro" id="IPR050572">
    <property type="entry name" value="Fe-S_Ferredoxin"/>
</dbReference>
<evidence type="ECO:0000259" key="5">
    <source>
        <dbReference type="PROSITE" id="PS51379"/>
    </source>
</evidence>
<dbReference type="Pfam" id="PF13237">
    <property type="entry name" value="Fer4_10"/>
    <property type="match status" value="1"/>
</dbReference>
<evidence type="ECO:0000256" key="2">
    <source>
        <dbReference type="ARBA" id="ARBA00022723"/>
    </source>
</evidence>
<dbReference type="Gene3D" id="3.30.70.20">
    <property type="match status" value="1"/>
</dbReference>
<keyword evidence="1" id="KW-0004">4Fe-4S</keyword>
<sequence length="83" mass="9156">MTEREGKRVYTNARWCKGCGICVAFCPQGVLGLVKQKIRILEPEKCTRCGLCELRCPDYAIWLDVDEEWGESGMAAAEGGAGK</sequence>
<accession>A0A9D0ZPC0</accession>
<feature type="domain" description="4Fe-4S ferredoxin-type" evidence="5">
    <location>
        <begin position="7"/>
        <end position="36"/>
    </location>
</feature>
<dbReference type="GO" id="GO:0051539">
    <property type="term" value="F:4 iron, 4 sulfur cluster binding"/>
    <property type="evidence" value="ECO:0007669"/>
    <property type="project" value="UniProtKB-KW"/>
</dbReference>
<dbReference type="InterPro" id="IPR017896">
    <property type="entry name" value="4Fe4S_Fe-S-bd"/>
</dbReference>
<dbReference type="PANTHER" id="PTHR43687:SF4">
    <property type="entry name" value="BLR5484 PROTEIN"/>
    <property type="match status" value="1"/>
</dbReference>
<dbReference type="PANTHER" id="PTHR43687">
    <property type="entry name" value="ADENYLYLSULFATE REDUCTASE, BETA SUBUNIT"/>
    <property type="match status" value="1"/>
</dbReference>
<keyword evidence="3" id="KW-0408">Iron</keyword>
<dbReference type="PROSITE" id="PS00198">
    <property type="entry name" value="4FE4S_FER_1"/>
    <property type="match status" value="1"/>
</dbReference>
<organism evidence="6 7">
    <name type="scientific">Candidatus Pullichristensenella stercorigallinarum</name>
    <dbReference type="NCBI Taxonomy" id="2840909"/>
    <lineage>
        <taxon>Bacteria</taxon>
        <taxon>Bacillati</taxon>
        <taxon>Bacillota</taxon>
        <taxon>Clostridia</taxon>
        <taxon>Candidatus Pullichristensenella</taxon>
    </lineage>
</organism>
<feature type="domain" description="4Fe-4S ferredoxin-type" evidence="5">
    <location>
        <begin position="37"/>
        <end position="66"/>
    </location>
</feature>
<evidence type="ECO:0000313" key="7">
    <source>
        <dbReference type="Proteomes" id="UP000824260"/>
    </source>
</evidence>
<dbReference type="PROSITE" id="PS51379">
    <property type="entry name" value="4FE4S_FER_2"/>
    <property type="match status" value="2"/>
</dbReference>
<evidence type="ECO:0000313" key="6">
    <source>
        <dbReference type="EMBL" id="HIQ84088.1"/>
    </source>
</evidence>
<evidence type="ECO:0000256" key="3">
    <source>
        <dbReference type="ARBA" id="ARBA00023004"/>
    </source>
</evidence>
<reference evidence="6" key="2">
    <citation type="journal article" date="2021" name="PeerJ">
        <title>Extensive microbial diversity within the chicken gut microbiome revealed by metagenomics and culture.</title>
        <authorList>
            <person name="Gilroy R."/>
            <person name="Ravi A."/>
            <person name="Getino M."/>
            <person name="Pursley I."/>
            <person name="Horton D.L."/>
            <person name="Alikhan N.F."/>
            <person name="Baker D."/>
            <person name="Gharbi K."/>
            <person name="Hall N."/>
            <person name="Watson M."/>
            <person name="Adriaenssens E.M."/>
            <person name="Foster-Nyarko E."/>
            <person name="Jarju S."/>
            <person name="Secka A."/>
            <person name="Antonio M."/>
            <person name="Oren A."/>
            <person name="Chaudhuri R.R."/>
            <person name="La Ragione R."/>
            <person name="Hildebrand F."/>
            <person name="Pallen M.J."/>
        </authorList>
    </citation>
    <scope>NUCLEOTIDE SEQUENCE</scope>
    <source>
        <strain evidence="6">ChiSjej6B24-2974</strain>
    </source>
</reference>